<keyword evidence="1" id="KW-0472">Membrane</keyword>
<comment type="caution">
    <text evidence="2">The sequence shown here is derived from an EMBL/GenBank/DDBJ whole genome shotgun (WGS) entry which is preliminary data.</text>
</comment>
<keyword evidence="1" id="KW-0812">Transmembrane</keyword>
<feature type="transmembrane region" description="Helical" evidence="1">
    <location>
        <begin position="82"/>
        <end position="102"/>
    </location>
</feature>
<evidence type="ECO:0000313" key="3">
    <source>
        <dbReference type="Proteomes" id="UP000483432"/>
    </source>
</evidence>
<gene>
    <name evidence="2" type="ORF">GZ085_03875</name>
</gene>
<feature type="transmembrane region" description="Helical" evidence="1">
    <location>
        <begin position="21"/>
        <end position="41"/>
    </location>
</feature>
<organism evidence="2 3">
    <name type="scientific">Sulfuriferula multivorans</name>
    <dbReference type="NCBI Taxonomy" id="1559896"/>
    <lineage>
        <taxon>Bacteria</taxon>
        <taxon>Pseudomonadati</taxon>
        <taxon>Pseudomonadota</taxon>
        <taxon>Betaproteobacteria</taxon>
        <taxon>Nitrosomonadales</taxon>
        <taxon>Sulfuricellaceae</taxon>
        <taxon>Sulfuriferula</taxon>
    </lineage>
</organism>
<dbReference type="EMBL" id="JAAFGW010000037">
    <property type="protein sequence ID" value="NDP47526.1"/>
    <property type="molecule type" value="Genomic_DNA"/>
</dbReference>
<dbReference type="AlphaFoldDB" id="A0A7C9P2R0"/>
<evidence type="ECO:0000313" key="2">
    <source>
        <dbReference type="EMBL" id="NDP47526.1"/>
    </source>
</evidence>
<dbReference type="Proteomes" id="UP000483432">
    <property type="component" value="Unassembled WGS sequence"/>
</dbReference>
<keyword evidence="1" id="KW-1133">Transmembrane helix</keyword>
<proteinExistence type="predicted"/>
<accession>A0A7C9P2R0</accession>
<name>A0A7C9P2R0_9PROT</name>
<evidence type="ECO:0000256" key="1">
    <source>
        <dbReference type="SAM" id="Phobius"/>
    </source>
</evidence>
<reference evidence="2 3" key="1">
    <citation type="submission" date="2019-09" db="EMBL/GenBank/DDBJ databases">
        <title>H2 Metabolism Revealed by Metagenomic Analysis in Subglacial Sediment of East Antarctica.</title>
        <authorList>
            <person name="Yang Z."/>
            <person name="Zhang Y."/>
            <person name="Lv Y."/>
            <person name="Yan W."/>
            <person name="Xiao X."/>
            <person name="Sun B."/>
            <person name="Ma H."/>
        </authorList>
    </citation>
    <scope>NUCLEOTIDE SEQUENCE [LARGE SCALE GENOMIC DNA]</scope>
    <source>
        <strain evidence="2">Bin2_2</strain>
    </source>
</reference>
<feature type="transmembrane region" description="Helical" evidence="1">
    <location>
        <begin position="47"/>
        <end position="75"/>
    </location>
</feature>
<feature type="transmembrane region" description="Helical" evidence="1">
    <location>
        <begin position="114"/>
        <end position="132"/>
    </location>
</feature>
<sequence>MLESEETPIPQRMLRPWWRNWKVMLPLWLVMGGLVWLGLYLNVDRSVIAGSLLAVGLISNAFAWLLGIVALVPIIGPIIVKILSIGFIWLLNAVGYLVSYIAIRRGYSKDVLTYRGLTVAIIIGIVMGFVLGKLL</sequence>
<protein>
    <submittedName>
        <fullName evidence="2">DUF4175 domain-containing protein</fullName>
    </submittedName>
</protein>